<dbReference type="Pfam" id="PF07676">
    <property type="entry name" value="PD40"/>
    <property type="match status" value="2"/>
</dbReference>
<feature type="non-terminal residue" evidence="3">
    <location>
        <position position="198"/>
    </location>
</feature>
<dbReference type="Proteomes" id="UP000567293">
    <property type="component" value="Unassembled WGS sequence"/>
</dbReference>
<name>A0A7V8SYG5_9BACT</name>
<dbReference type="Gene3D" id="2.120.10.30">
    <property type="entry name" value="TolB, C-terminal domain"/>
    <property type="match status" value="1"/>
</dbReference>
<evidence type="ECO:0000256" key="2">
    <source>
        <dbReference type="SAM" id="MobiDB-lite"/>
    </source>
</evidence>
<gene>
    <name evidence="3" type="ORF">HRJ53_20210</name>
</gene>
<comment type="similarity">
    <text evidence="1">Belongs to the TolB family.</text>
</comment>
<keyword evidence="4" id="KW-1185">Reference proteome</keyword>
<feature type="compositionally biased region" description="Basic and acidic residues" evidence="2">
    <location>
        <begin position="180"/>
        <end position="198"/>
    </location>
</feature>
<dbReference type="PANTHER" id="PTHR36842">
    <property type="entry name" value="PROTEIN TOLB HOMOLOG"/>
    <property type="match status" value="1"/>
</dbReference>
<evidence type="ECO:0000313" key="3">
    <source>
        <dbReference type="EMBL" id="MBA0087315.1"/>
    </source>
</evidence>
<dbReference type="PANTHER" id="PTHR36842:SF1">
    <property type="entry name" value="PROTEIN TOLB"/>
    <property type="match status" value="1"/>
</dbReference>
<accession>A0A7V8SYG5</accession>
<dbReference type="SUPFAM" id="SSF82171">
    <property type="entry name" value="DPP6 N-terminal domain-like"/>
    <property type="match status" value="1"/>
</dbReference>
<comment type="caution">
    <text evidence="3">The sequence shown here is derived from an EMBL/GenBank/DDBJ whole genome shotgun (WGS) entry which is preliminary data.</text>
</comment>
<dbReference type="AlphaFoldDB" id="A0A7V8SYG5"/>
<reference evidence="3" key="1">
    <citation type="submission" date="2020-06" db="EMBL/GenBank/DDBJ databases">
        <title>Legume-microbial interactions unlock mineral nutrients during tropical forest succession.</title>
        <authorList>
            <person name="Epihov D.Z."/>
        </authorList>
    </citation>
    <scope>NUCLEOTIDE SEQUENCE [LARGE SCALE GENOMIC DNA]</scope>
    <source>
        <strain evidence="3">Pan2503</strain>
    </source>
</reference>
<dbReference type="InterPro" id="IPR011042">
    <property type="entry name" value="6-blade_b-propeller_TolB-like"/>
</dbReference>
<organism evidence="3 4">
    <name type="scientific">Candidatus Acidiferrum panamense</name>
    <dbReference type="NCBI Taxonomy" id="2741543"/>
    <lineage>
        <taxon>Bacteria</taxon>
        <taxon>Pseudomonadati</taxon>
        <taxon>Acidobacteriota</taxon>
        <taxon>Terriglobia</taxon>
        <taxon>Candidatus Acidiferrales</taxon>
        <taxon>Candidatus Acidiferrum</taxon>
    </lineage>
</organism>
<feature type="region of interest" description="Disordered" evidence="2">
    <location>
        <begin position="160"/>
        <end position="198"/>
    </location>
</feature>
<evidence type="ECO:0000313" key="4">
    <source>
        <dbReference type="Proteomes" id="UP000567293"/>
    </source>
</evidence>
<proteinExistence type="inferred from homology"/>
<evidence type="ECO:0000256" key="1">
    <source>
        <dbReference type="ARBA" id="ARBA00009820"/>
    </source>
</evidence>
<dbReference type="InterPro" id="IPR011659">
    <property type="entry name" value="WD40"/>
</dbReference>
<dbReference type="EMBL" id="JACDQQ010001945">
    <property type="protein sequence ID" value="MBA0087315.1"/>
    <property type="molecule type" value="Genomic_DNA"/>
</dbReference>
<sequence>MRIFFSVVLILIVASVATETVTESAGSRKRALTEKDLFDFVWVTDPEVSPDGTRVAFTRVSVDAKRTGYETSIWIAAVSGKEAPVRMTNGKHDAQPRWSPDGRHLILVRGGDKDETGKPKPPQLALLSLTGGEARTITDLTKGAANPAWSPDGKRIAFLSSTTQDDIQKDQRKKNAAKAGDVKTTEPERESDVHVITR</sequence>
<protein>
    <submittedName>
        <fullName evidence="3">PD40 domain-containing protein</fullName>
    </submittedName>
</protein>